<name>A0A8J7S2R0_9PROT</name>
<dbReference type="GO" id="GO:0032259">
    <property type="term" value="P:methylation"/>
    <property type="evidence" value="ECO:0007669"/>
    <property type="project" value="UniProtKB-KW"/>
</dbReference>
<dbReference type="RefSeq" id="WP_210680203.1">
    <property type="nucleotide sequence ID" value="NZ_JAGMWN010000001.1"/>
</dbReference>
<organism evidence="1 2">
    <name type="scientific">Marivibrio halodurans</name>
    <dbReference type="NCBI Taxonomy" id="2039722"/>
    <lineage>
        <taxon>Bacteria</taxon>
        <taxon>Pseudomonadati</taxon>
        <taxon>Pseudomonadota</taxon>
        <taxon>Alphaproteobacteria</taxon>
        <taxon>Rhodospirillales</taxon>
        <taxon>Rhodospirillaceae</taxon>
        <taxon>Marivibrio</taxon>
    </lineage>
</organism>
<dbReference type="CDD" id="cd02440">
    <property type="entry name" value="AdoMet_MTases"/>
    <property type="match status" value="1"/>
</dbReference>
<keyword evidence="2" id="KW-1185">Reference proteome</keyword>
<gene>
    <name evidence="1" type="ORF">KAJ83_01280</name>
</gene>
<comment type="caution">
    <text evidence="1">The sequence shown here is derived from an EMBL/GenBank/DDBJ whole genome shotgun (WGS) entry which is preliminary data.</text>
</comment>
<sequence length="332" mass="37999">MREGKQQQERPETTVGMIETREVDCVLCGTSEVGEEVCVTKDFCYETCENEFHYVACANCGHLYLKNRPALSELSTIYPKNYLTYDYEKSLGNLIFRLRNAVQARKIDPIAHYARPNDTIVDIGCGAGDLLRLMRRYGAPGWRLVGVDFSAEAVKRARADDIEVIEGRIEALPENTLNDVGVFVMNQLIEHVEDPGEVLRSCASMLRPGGVLIMETPNHAAWDPRLFRSRYWGCWHAPRHWNIFDAESLGSLAERNGFEVVAEDYTLNPFGWLHSIQYWMRERVGWWRLGRKFDVDNVFALAAASALDVLQKLFSGKTSNLRLICRRPEMER</sequence>
<accession>A0A8J7S2R0</accession>
<dbReference type="AlphaFoldDB" id="A0A8J7S2R0"/>
<reference evidence="1" key="1">
    <citation type="submission" date="2021-04" db="EMBL/GenBank/DDBJ databases">
        <authorList>
            <person name="Zhang D.-C."/>
        </authorList>
    </citation>
    <scope>NUCLEOTIDE SEQUENCE</scope>
    <source>
        <strain evidence="1">CGMCC 1.15697</strain>
    </source>
</reference>
<dbReference type="GO" id="GO:0008168">
    <property type="term" value="F:methyltransferase activity"/>
    <property type="evidence" value="ECO:0007669"/>
    <property type="project" value="UniProtKB-KW"/>
</dbReference>
<proteinExistence type="predicted"/>
<dbReference type="SUPFAM" id="SSF53335">
    <property type="entry name" value="S-adenosyl-L-methionine-dependent methyltransferases"/>
    <property type="match status" value="1"/>
</dbReference>
<dbReference type="Gene3D" id="3.40.50.150">
    <property type="entry name" value="Vaccinia Virus protein VP39"/>
    <property type="match status" value="1"/>
</dbReference>
<dbReference type="PANTHER" id="PTHR43861">
    <property type="entry name" value="TRANS-ACONITATE 2-METHYLTRANSFERASE-RELATED"/>
    <property type="match status" value="1"/>
</dbReference>
<keyword evidence="1" id="KW-0808">Transferase</keyword>
<dbReference type="InterPro" id="IPR029063">
    <property type="entry name" value="SAM-dependent_MTases_sf"/>
</dbReference>
<dbReference type="EMBL" id="JAGMWN010000001">
    <property type="protein sequence ID" value="MBP5855624.1"/>
    <property type="molecule type" value="Genomic_DNA"/>
</dbReference>
<protein>
    <submittedName>
        <fullName evidence="1">Class I SAM-dependent methyltransferase</fullName>
    </submittedName>
</protein>
<evidence type="ECO:0000313" key="1">
    <source>
        <dbReference type="EMBL" id="MBP5855624.1"/>
    </source>
</evidence>
<keyword evidence="1" id="KW-0489">Methyltransferase</keyword>
<dbReference type="Proteomes" id="UP000672602">
    <property type="component" value="Unassembled WGS sequence"/>
</dbReference>
<dbReference type="Pfam" id="PF13489">
    <property type="entry name" value="Methyltransf_23"/>
    <property type="match status" value="1"/>
</dbReference>
<evidence type="ECO:0000313" key="2">
    <source>
        <dbReference type="Proteomes" id="UP000672602"/>
    </source>
</evidence>